<dbReference type="EMBL" id="LAZR01005601">
    <property type="protein sequence ID" value="KKM98588.1"/>
    <property type="molecule type" value="Genomic_DNA"/>
</dbReference>
<sequence length="63" mass="6980">MKKLPKVLWACPRQPPDEYATKLHGSLYTLSTRKSDACIKARCPEFSRGCAPVSYAPRAKGKA</sequence>
<protein>
    <submittedName>
        <fullName evidence="1">Uncharacterized protein</fullName>
    </submittedName>
</protein>
<gene>
    <name evidence="1" type="ORF">LCGC14_1156510</name>
</gene>
<reference evidence="1" key="1">
    <citation type="journal article" date="2015" name="Nature">
        <title>Complex archaea that bridge the gap between prokaryotes and eukaryotes.</title>
        <authorList>
            <person name="Spang A."/>
            <person name="Saw J.H."/>
            <person name="Jorgensen S.L."/>
            <person name="Zaremba-Niedzwiedzka K."/>
            <person name="Martijn J."/>
            <person name="Lind A.E."/>
            <person name="van Eijk R."/>
            <person name="Schleper C."/>
            <person name="Guy L."/>
            <person name="Ettema T.J."/>
        </authorList>
    </citation>
    <scope>NUCLEOTIDE SEQUENCE</scope>
</reference>
<name>A0A0F9LYV0_9ZZZZ</name>
<evidence type="ECO:0000313" key="1">
    <source>
        <dbReference type="EMBL" id="KKM98588.1"/>
    </source>
</evidence>
<proteinExistence type="predicted"/>
<dbReference type="AlphaFoldDB" id="A0A0F9LYV0"/>
<comment type="caution">
    <text evidence="1">The sequence shown here is derived from an EMBL/GenBank/DDBJ whole genome shotgun (WGS) entry which is preliminary data.</text>
</comment>
<accession>A0A0F9LYV0</accession>
<organism evidence="1">
    <name type="scientific">marine sediment metagenome</name>
    <dbReference type="NCBI Taxonomy" id="412755"/>
    <lineage>
        <taxon>unclassified sequences</taxon>
        <taxon>metagenomes</taxon>
        <taxon>ecological metagenomes</taxon>
    </lineage>
</organism>